<keyword evidence="1" id="KW-0472">Membrane</keyword>
<keyword evidence="1" id="KW-0812">Transmembrane</keyword>
<sequence length="127" mass="12616">MSSPPTRSRRPNLAGDETGAATVFAAILVAALVAITLGGVHIGGAVVARHRAQAGADMAALAAAMWLPRGADSACRQAAAVTRAMGTVLRQCDIAELDVVVAVEAATGRLIGGRAHAAARAGPLNVG</sequence>
<dbReference type="InterPro" id="IPR028087">
    <property type="entry name" value="Tad_N"/>
</dbReference>
<evidence type="ECO:0000259" key="2">
    <source>
        <dbReference type="Pfam" id="PF13400"/>
    </source>
</evidence>
<accession>A0ABT3SJB0</accession>
<dbReference type="Pfam" id="PF13400">
    <property type="entry name" value="Tad"/>
    <property type="match status" value="1"/>
</dbReference>
<comment type="caution">
    <text evidence="3">The sequence shown here is derived from an EMBL/GenBank/DDBJ whole genome shotgun (WGS) entry which is preliminary data.</text>
</comment>
<dbReference type="NCBIfam" id="TIGR03816">
    <property type="entry name" value="tadE_like_DECH"/>
    <property type="match status" value="1"/>
</dbReference>
<evidence type="ECO:0000313" key="3">
    <source>
        <dbReference type="EMBL" id="MCX2939605.1"/>
    </source>
</evidence>
<keyword evidence="4" id="KW-1185">Reference proteome</keyword>
<feature type="domain" description="Putative Flp pilus-assembly TadG-like N-terminal" evidence="2">
    <location>
        <begin position="19"/>
        <end position="65"/>
    </location>
</feature>
<dbReference type="Proteomes" id="UP001300745">
    <property type="component" value="Unassembled WGS sequence"/>
</dbReference>
<dbReference type="RefSeq" id="WP_265999327.1">
    <property type="nucleotide sequence ID" value="NZ_JAPJDN010000025.1"/>
</dbReference>
<protein>
    <submittedName>
        <fullName evidence="3">Flp pilus-assembly TadE/G-like family protein</fullName>
    </submittedName>
</protein>
<name>A0ABT3SJB0_9MYCO</name>
<dbReference type="InterPro" id="IPR021202">
    <property type="entry name" value="Rv3654c-like"/>
</dbReference>
<evidence type="ECO:0000313" key="4">
    <source>
        <dbReference type="Proteomes" id="UP001300745"/>
    </source>
</evidence>
<reference evidence="3 4" key="1">
    <citation type="submission" date="2022-11" db="EMBL/GenBank/DDBJ databases">
        <title>Mycobacterium sp. nov.</title>
        <authorList>
            <person name="Papic B."/>
            <person name="Spicic S."/>
            <person name="Duvnjak S."/>
        </authorList>
    </citation>
    <scope>NUCLEOTIDE SEQUENCE [LARGE SCALE GENOMIC DNA]</scope>
    <source>
        <strain evidence="3 4">CVI_P4</strain>
    </source>
</reference>
<organism evidence="3 4">
    <name type="scientific">Mycobacterium pinniadriaticum</name>
    <dbReference type="NCBI Taxonomy" id="2994102"/>
    <lineage>
        <taxon>Bacteria</taxon>
        <taxon>Bacillati</taxon>
        <taxon>Actinomycetota</taxon>
        <taxon>Actinomycetes</taxon>
        <taxon>Mycobacteriales</taxon>
        <taxon>Mycobacteriaceae</taxon>
        <taxon>Mycobacterium</taxon>
    </lineage>
</organism>
<gene>
    <name evidence="3" type="ORF">ORI27_23190</name>
</gene>
<dbReference type="EMBL" id="JAPJDO010000025">
    <property type="protein sequence ID" value="MCX2939605.1"/>
    <property type="molecule type" value="Genomic_DNA"/>
</dbReference>
<evidence type="ECO:0000256" key="1">
    <source>
        <dbReference type="SAM" id="Phobius"/>
    </source>
</evidence>
<proteinExistence type="predicted"/>
<keyword evidence="1" id="KW-1133">Transmembrane helix</keyword>
<feature type="transmembrane region" description="Helical" evidence="1">
    <location>
        <begin position="20"/>
        <end position="48"/>
    </location>
</feature>